<reference evidence="2" key="1">
    <citation type="journal article" date="2014" name="Int. J. Syst. Evol. Microbiol.">
        <title>Complete genome sequence of Corynebacterium casei LMG S-19264T (=DSM 44701T), isolated from a smear-ripened cheese.</title>
        <authorList>
            <consortium name="US DOE Joint Genome Institute (JGI-PGF)"/>
            <person name="Walter F."/>
            <person name="Albersmeier A."/>
            <person name="Kalinowski J."/>
            <person name="Ruckert C."/>
        </authorList>
    </citation>
    <scope>NUCLEOTIDE SEQUENCE</scope>
    <source>
        <strain evidence="2">VKM Ac-1321</strain>
    </source>
</reference>
<accession>A0A9W6KV25</accession>
<keyword evidence="3" id="KW-1185">Reference proteome</keyword>
<keyword evidence="1" id="KW-0812">Transmembrane</keyword>
<reference evidence="2" key="2">
    <citation type="submission" date="2023-01" db="EMBL/GenBank/DDBJ databases">
        <authorList>
            <person name="Sun Q."/>
            <person name="Evtushenko L."/>
        </authorList>
    </citation>
    <scope>NUCLEOTIDE SEQUENCE</scope>
    <source>
        <strain evidence="2">VKM Ac-1321</strain>
    </source>
</reference>
<organism evidence="2 3">
    <name type="scientific">Dactylosporangium matsuzakiense</name>
    <dbReference type="NCBI Taxonomy" id="53360"/>
    <lineage>
        <taxon>Bacteria</taxon>
        <taxon>Bacillati</taxon>
        <taxon>Actinomycetota</taxon>
        <taxon>Actinomycetes</taxon>
        <taxon>Micromonosporales</taxon>
        <taxon>Micromonosporaceae</taxon>
        <taxon>Dactylosporangium</taxon>
    </lineage>
</organism>
<dbReference type="AlphaFoldDB" id="A0A9W6KV25"/>
<evidence type="ECO:0000313" key="3">
    <source>
        <dbReference type="Proteomes" id="UP001143480"/>
    </source>
</evidence>
<comment type="caution">
    <text evidence="2">The sequence shown here is derived from an EMBL/GenBank/DDBJ whole genome shotgun (WGS) entry which is preliminary data.</text>
</comment>
<feature type="transmembrane region" description="Helical" evidence="1">
    <location>
        <begin position="44"/>
        <end position="60"/>
    </location>
</feature>
<gene>
    <name evidence="2" type="ORF">GCM10017581_087000</name>
</gene>
<protein>
    <submittedName>
        <fullName evidence="2">Uncharacterized protein</fullName>
    </submittedName>
</protein>
<sequence>MFMLLGIAVPVLWLLWLVVTDWIPMYPLNDLRRDNLRDRRLAAAVNYPFPLAVAAGVALHRPWSLTFALVLCALTVLGHLHAWWLPYFATPSAAQRERYERDYARTLKLLPTAGHGVVIDVQHMVVGALTLAMAATTVLAAVA</sequence>
<dbReference type="RefSeq" id="WP_261959364.1">
    <property type="nucleotide sequence ID" value="NZ_BAAAXA010000001.1"/>
</dbReference>
<proteinExistence type="predicted"/>
<evidence type="ECO:0000313" key="2">
    <source>
        <dbReference type="EMBL" id="GLL06950.1"/>
    </source>
</evidence>
<dbReference type="EMBL" id="BSFP01000082">
    <property type="protein sequence ID" value="GLL06950.1"/>
    <property type="molecule type" value="Genomic_DNA"/>
</dbReference>
<dbReference type="Proteomes" id="UP001143480">
    <property type="component" value="Unassembled WGS sequence"/>
</dbReference>
<feature type="transmembrane region" description="Helical" evidence="1">
    <location>
        <begin position="67"/>
        <end position="85"/>
    </location>
</feature>
<evidence type="ECO:0000256" key="1">
    <source>
        <dbReference type="SAM" id="Phobius"/>
    </source>
</evidence>
<keyword evidence="1" id="KW-1133">Transmembrane helix</keyword>
<keyword evidence="1" id="KW-0472">Membrane</keyword>
<feature type="transmembrane region" description="Helical" evidence="1">
    <location>
        <begin position="121"/>
        <end position="142"/>
    </location>
</feature>
<name>A0A9W6KV25_9ACTN</name>